<keyword evidence="3 6" id="KW-0694">RNA-binding</keyword>
<protein>
    <recommendedName>
        <fullName evidence="6">Transcription antitermination protein NusB</fullName>
    </recommendedName>
    <alternativeName>
        <fullName evidence="6">Antitermination factor NusB</fullName>
    </alternativeName>
</protein>
<evidence type="ECO:0000313" key="8">
    <source>
        <dbReference type="EMBL" id="SEP72995.1"/>
    </source>
</evidence>
<gene>
    <name evidence="6" type="primary">nusB</name>
    <name evidence="8" type="ORF">SAMN05216362_102188</name>
</gene>
<dbReference type="SUPFAM" id="SSF48013">
    <property type="entry name" value="NusB-like"/>
    <property type="match status" value="1"/>
</dbReference>
<dbReference type="PANTHER" id="PTHR11078">
    <property type="entry name" value="N UTILIZATION SUBSTANCE PROTEIN B-RELATED"/>
    <property type="match status" value="1"/>
</dbReference>
<evidence type="ECO:0000256" key="5">
    <source>
        <dbReference type="ARBA" id="ARBA00023163"/>
    </source>
</evidence>
<dbReference type="InterPro" id="IPR011605">
    <property type="entry name" value="NusB_fam"/>
</dbReference>
<dbReference type="RefSeq" id="WP_091772365.1">
    <property type="nucleotide sequence ID" value="NZ_CAESCL010000027.1"/>
</dbReference>
<evidence type="ECO:0000256" key="4">
    <source>
        <dbReference type="ARBA" id="ARBA00023015"/>
    </source>
</evidence>
<evidence type="ECO:0000256" key="6">
    <source>
        <dbReference type="HAMAP-Rule" id="MF_00073"/>
    </source>
</evidence>
<accession>A0A1H9A8P0</accession>
<keyword evidence="4 6" id="KW-0805">Transcription regulation</keyword>
<dbReference type="GO" id="GO:0006353">
    <property type="term" value="P:DNA-templated transcription termination"/>
    <property type="evidence" value="ECO:0007669"/>
    <property type="project" value="UniProtKB-UniRule"/>
</dbReference>
<evidence type="ECO:0000259" key="7">
    <source>
        <dbReference type="Pfam" id="PF01029"/>
    </source>
</evidence>
<evidence type="ECO:0000313" key="9">
    <source>
        <dbReference type="Proteomes" id="UP000199427"/>
    </source>
</evidence>
<proteinExistence type="inferred from homology"/>
<evidence type="ECO:0000256" key="2">
    <source>
        <dbReference type="ARBA" id="ARBA00022814"/>
    </source>
</evidence>
<name>A0A1H9A8P0_9BACI</name>
<reference evidence="8 9" key="1">
    <citation type="submission" date="2016-10" db="EMBL/GenBank/DDBJ databases">
        <authorList>
            <person name="de Groot N.N."/>
        </authorList>
    </citation>
    <scope>NUCLEOTIDE SEQUENCE [LARGE SCALE GENOMIC DNA]</scope>
    <source>
        <strain evidence="8 9">DSM 21633</strain>
    </source>
</reference>
<dbReference type="NCBIfam" id="TIGR01951">
    <property type="entry name" value="nusB"/>
    <property type="match status" value="1"/>
</dbReference>
<dbReference type="OrthoDB" id="9811381at2"/>
<dbReference type="Proteomes" id="UP000199427">
    <property type="component" value="Unassembled WGS sequence"/>
</dbReference>
<keyword evidence="5 6" id="KW-0804">Transcription</keyword>
<dbReference type="AlphaFoldDB" id="A0A1H9A8P0"/>
<sequence length="125" mass="14563">MEERRQARERAVQALYQIDINKNVSYQNMTESLQEDLNGYSKKLINGVMSHLSEIDQEISDKLEHWSFNRIATVEKTVLRIAVYEMLYEDSVPKEVSVNEAVELAKRFNEEKSGKFINGVLSKFM</sequence>
<keyword evidence="2 6" id="KW-0889">Transcription antitermination</keyword>
<dbReference type="GO" id="GO:0005829">
    <property type="term" value="C:cytosol"/>
    <property type="evidence" value="ECO:0007669"/>
    <property type="project" value="TreeGrafter"/>
</dbReference>
<dbReference type="GO" id="GO:0031564">
    <property type="term" value="P:transcription antitermination"/>
    <property type="evidence" value="ECO:0007669"/>
    <property type="project" value="UniProtKB-KW"/>
</dbReference>
<dbReference type="InterPro" id="IPR035926">
    <property type="entry name" value="NusB-like_sf"/>
</dbReference>
<dbReference type="CDD" id="cd00619">
    <property type="entry name" value="Terminator_NusB"/>
    <property type="match status" value="1"/>
</dbReference>
<evidence type="ECO:0000256" key="3">
    <source>
        <dbReference type="ARBA" id="ARBA00022884"/>
    </source>
</evidence>
<feature type="domain" description="NusB/RsmB/TIM44" evidence="7">
    <location>
        <begin position="5"/>
        <end position="124"/>
    </location>
</feature>
<evidence type="ECO:0000256" key="1">
    <source>
        <dbReference type="ARBA" id="ARBA00005952"/>
    </source>
</evidence>
<comment type="function">
    <text evidence="6">Involved in transcription antitermination. Required for transcription of ribosomal RNA (rRNA) genes. Binds specifically to the boxA antiterminator sequence of the ribosomal RNA (rrn) operons.</text>
</comment>
<comment type="similarity">
    <text evidence="1 6">Belongs to the NusB family.</text>
</comment>
<organism evidence="8 9">
    <name type="scientific">Piscibacillus halophilus</name>
    <dbReference type="NCBI Taxonomy" id="571933"/>
    <lineage>
        <taxon>Bacteria</taxon>
        <taxon>Bacillati</taxon>
        <taxon>Bacillota</taxon>
        <taxon>Bacilli</taxon>
        <taxon>Bacillales</taxon>
        <taxon>Bacillaceae</taxon>
        <taxon>Piscibacillus</taxon>
    </lineage>
</organism>
<dbReference type="GO" id="GO:0003723">
    <property type="term" value="F:RNA binding"/>
    <property type="evidence" value="ECO:0007669"/>
    <property type="project" value="UniProtKB-UniRule"/>
</dbReference>
<dbReference type="STRING" id="571933.SAMN05216362_102188"/>
<dbReference type="Gene3D" id="1.10.940.10">
    <property type="entry name" value="NusB-like"/>
    <property type="match status" value="1"/>
</dbReference>
<keyword evidence="9" id="KW-1185">Reference proteome</keyword>
<dbReference type="HAMAP" id="MF_00073">
    <property type="entry name" value="NusB"/>
    <property type="match status" value="1"/>
</dbReference>
<dbReference type="PANTHER" id="PTHR11078:SF3">
    <property type="entry name" value="ANTITERMINATION NUSB DOMAIN-CONTAINING PROTEIN"/>
    <property type="match status" value="1"/>
</dbReference>
<dbReference type="InterPro" id="IPR006027">
    <property type="entry name" value="NusB_RsmB_TIM44"/>
</dbReference>
<dbReference type="Pfam" id="PF01029">
    <property type="entry name" value="NusB"/>
    <property type="match status" value="1"/>
</dbReference>
<dbReference type="EMBL" id="FOES01000002">
    <property type="protein sequence ID" value="SEP72995.1"/>
    <property type="molecule type" value="Genomic_DNA"/>
</dbReference>